<dbReference type="InterPro" id="IPR011129">
    <property type="entry name" value="CSD"/>
</dbReference>
<dbReference type="PRINTS" id="PR00050">
    <property type="entry name" value="COLDSHOCK"/>
</dbReference>
<dbReference type="EMBL" id="CP108264">
    <property type="protein sequence ID" value="WTU78005.1"/>
    <property type="molecule type" value="Genomic_DNA"/>
</dbReference>
<evidence type="ECO:0000256" key="1">
    <source>
        <dbReference type="ARBA" id="ARBA00004496"/>
    </source>
</evidence>
<evidence type="ECO:0000259" key="3">
    <source>
        <dbReference type="PROSITE" id="PS51857"/>
    </source>
</evidence>
<dbReference type="InterPro" id="IPR002059">
    <property type="entry name" value="CSP_DNA-bd"/>
</dbReference>
<keyword evidence="2" id="KW-0963">Cytoplasm</keyword>
<dbReference type="PANTHER" id="PTHR11544">
    <property type="entry name" value="COLD SHOCK DOMAIN CONTAINING PROTEINS"/>
    <property type="match status" value="1"/>
</dbReference>
<dbReference type="AlphaFoldDB" id="A0AAU2K0A8"/>
<protein>
    <submittedName>
        <fullName evidence="4">Cold-shock protein</fullName>
    </submittedName>
</protein>
<dbReference type="CDD" id="cd04458">
    <property type="entry name" value="CSP_CDS"/>
    <property type="match status" value="1"/>
</dbReference>
<comment type="subcellular location">
    <subcellularLocation>
        <location evidence="1">Cytoplasm</location>
    </subcellularLocation>
</comment>
<reference evidence="4" key="1">
    <citation type="submission" date="2022-10" db="EMBL/GenBank/DDBJ databases">
        <title>The complete genomes of actinobacterial strains from the NBC collection.</title>
        <authorList>
            <person name="Joergensen T.S."/>
            <person name="Alvarez Arevalo M."/>
            <person name="Sterndorff E.B."/>
            <person name="Faurdal D."/>
            <person name="Vuksanovic O."/>
            <person name="Mourched A.-S."/>
            <person name="Charusanti P."/>
            <person name="Shaw S."/>
            <person name="Blin K."/>
            <person name="Weber T."/>
        </authorList>
    </citation>
    <scope>NUCLEOTIDE SEQUENCE</scope>
    <source>
        <strain evidence="4">NBC_00049</strain>
    </source>
</reference>
<dbReference type="GO" id="GO:0005737">
    <property type="term" value="C:cytoplasm"/>
    <property type="evidence" value="ECO:0007669"/>
    <property type="project" value="UniProtKB-SubCell"/>
</dbReference>
<dbReference type="SUPFAM" id="SSF50249">
    <property type="entry name" value="Nucleic acid-binding proteins"/>
    <property type="match status" value="1"/>
</dbReference>
<dbReference type="SMART" id="SM00357">
    <property type="entry name" value="CSP"/>
    <property type="match status" value="1"/>
</dbReference>
<sequence length="67" mass="7455">MATGTVKWFNADKGYGFISQDDGGADVFVHFAAIQTNGYRSLEENQRVEYEVTQGQKGPQAEMVRPL</sequence>
<evidence type="ECO:0000313" key="4">
    <source>
        <dbReference type="EMBL" id="WTU78005.1"/>
    </source>
</evidence>
<dbReference type="InterPro" id="IPR050181">
    <property type="entry name" value="Cold_shock_domain"/>
</dbReference>
<dbReference type="InterPro" id="IPR012340">
    <property type="entry name" value="NA-bd_OB-fold"/>
</dbReference>
<organism evidence="4">
    <name type="scientific">Streptomyces sp. NBC_00049</name>
    <dbReference type="NCBI Taxonomy" id="2903617"/>
    <lineage>
        <taxon>Bacteria</taxon>
        <taxon>Bacillati</taxon>
        <taxon>Actinomycetota</taxon>
        <taxon>Actinomycetes</taxon>
        <taxon>Kitasatosporales</taxon>
        <taxon>Streptomycetaceae</taxon>
        <taxon>Streptomyces</taxon>
    </lineage>
</organism>
<gene>
    <name evidence="4" type="ORF">OG327_34505</name>
</gene>
<dbReference type="PROSITE" id="PS51857">
    <property type="entry name" value="CSD_2"/>
    <property type="match status" value="1"/>
</dbReference>
<dbReference type="PIRSF" id="PIRSF002599">
    <property type="entry name" value="Cold_shock_A"/>
    <property type="match status" value="1"/>
</dbReference>
<feature type="domain" description="CSD" evidence="3">
    <location>
        <begin position="1"/>
        <end position="66"/>
    </location>
</feature>
<dbReference type="Gene3D" id="2.40.50.140">
    <property type="entry name" value="Nucleic acid-binding proteins"/>
    <property type="match status" value="1"/>
</dbReference>
<evidence type="ECO:0000256" key="2">
    <source>
        <dbReference type="ARBA" id="ARBA00022490"/>
    </source>
</evidence>
<dbReference type="GO" id="GO:0003676">
    <property type="term" value="F:nucleic acid binding"/>
    <property type="evidence" value="ECO:0007669"/>
    <property type="project" value="InterPro"/>
</dbReference>
<dbReference type="Pfam" id="PF00313">
    <property type="entry name" value="CSD"/>
    <property type="match status" value="1"/>
</dbReference>
<proteinExistence type="predicted"/>
<dbReference type="InterPro" id="IPR012156">
    <property type="entry name" value="Cold_shock_CspA"/>
</dbReference>
<accession>A0AAU2K0A8</accession>
<dbReference type="FunFam" id="2.40.50.140:FF:000006">
    <property type="entry name" value="Cold shock protein CspC"/>
    <property type="match status" value="1"/>
</dbReference>
<name>A0AAU2K0A8_9ACTN</name>